<dbReference type="PANTHER" id="PTHR32114">
    <property type="entry name" value="ABC TRANSPORTER ABCH.3"/>
    <property type="match status" value="1"/>
</dbReference>
<comment type="subunit">
    <text evidence="2">Heterodimer of SbcC and SbcD.</text>
</comment>
<evidence type="ECO:0000256" key="1">
    <source>
        <dbReference type="ARBA" id="ARBA00006930"/>
    </source>
</evidence>
<dbReference type="Gene3D" id="3.40.50.300">
    <property type="entry name" value="P-loop containing nucleotide triphosphate hydrolases"/>
    <property type="match status" value="1"/>
</dbReference>
<keyword evidence="4" id="KW-0175">Coiled coil</keyword>
<reference evidence="6" key="1">
    <citation type="submission" date="2022-07" db="EMBL/GenBank/DDBJ databases">
        <title>Enhanced cultured diversity of the mouse gut microbiota enables custom-made synthetic communities.</title>
        <authorList>
            <person name="Afrizal A."/>
        </authorList>
    </citation>
    <scope>NUCLEOTIDE SEQUENCE</scope>
    <source>
        <strain evidence="6">DSM 29482</strain>
    </source>
</reference>
<dbReference type="OrthoDB" id="267455at2"/>
<evidence type="ECO:0000259" key="5">
    <source>
        <dbReference type="Pfam" id="PF13476"/>
    </source>
</evidence>
<evidence type="ECO:0000256" key="2">
    <source>
        <dbReference type="ARBA" id="ARBA00011322"/>
    </source>
</evidence>
<dbReference type="SUPFAM" id="SSF75712">
    <property type="entry name" value="Rad50 coiled-coil Zn hook"/>
    <property type="match status" value="1"/>
</dbReference>
<dbReference type="InterPro" id="IPR038729">
    <property type="entry name" value="Rad50/SbcC_AAA"/>
</dbReference>
<proteinExistence type="inferred from homology"/>
<gene>
    <name evidence="6" type="ORF">NSA23_01140</name>
</gene>
<protein>
    <recommendedName>
        <fullName evidence="3">Nuclease SbcCD subunit C</fullName>
    </recommendedName>
</protein>
<dbReference type="Pfam" id="PF13476">
    <property type="entry name" value="AAA_23"/>
    <property type="match status" value="1"/>
</dbReference>
<dbReference type="Proteomes" id="UP001142078">
    <property type="component" value="Unassembled WGS sequence"/>
</dbReference>
<dbReference type="RefSeq" id="WP_050069808.1">
    <property type="nucleotide sequence ID" value="NZ_CABKTM010000043.1"/>
</dbReference>
<comment type="caution">
    <text evidence="6">The sequence shown here is derived from an EMBL/GenBank/DDBJ whole genome shotgun (WGS) entry which is preliminary data.</text>
</comment>
<organism evidence="6 7">
    <name type="scientific">Anaerosalibacter massiliensis</name>
    <dbReference type="NCBI Taxonomy" id="1347392"/>
    <lineage>
        <taxon>Bacteria</taxon>
        <taxon>Bacillati</taxon>
        <taxon>Bacillota</taxon>
        <taxon>Tissierellia</taxon>
        <taxon>Tissierellales</taxon>
        <taxon>Sporanaerobacteraceae</taxon>
        <taxon>Anaerosalibacter</taxon>
    </lineage>
</organism>
<evidence type="ECO:0000256" key="4">
    <source>
        <dbReference type="SAM" id="Coils"/>
    </source>
</evidence>
<dbReference type="EMBL" id="JANJZL010000001">
    <property type="protein sequence ID" value="MCR2042710.1"/>
    <property type="molecule type" value="Genomic_DNA"/>
</dbReference>
<comment type="similarity">
    <text evidence="1">Belongs to the SMC family. SbcC subfamily.</text>
</comment>
<accession>A0A9X2MEV7</accession>
<dbReference type="AlphaFoldDB" id="A0A9X2MEV7"/>
<feature type="domain" description="Rad50/SbcC-type AAA" evidence="5">
    <location>
        <begin position="6"/>
        <end position="223"/>
    </location>
</feature>
<feature type="coiled-coil region" evidence="4">
    <location>
        <begin position="173"/>
        <end position="257"/>
    </location>
</feature>
<dbReference type="SUPFAM" id="SSF52540">
    <property type="entry name" value="P-loop containing nucleoside triphosphate hydrolases"/>
    <property type="match status" value="1"/>
</dbReference>
<evidence type="ECO:0000256" key="3">
    <source>
        <dbReference type="ARBA" id="ARBA00013368"/>
    </source>
</evidence>
<name>A0A9X2MEV7_9FIRM</name>
<sequence>MKYIKKVILENFQSHKYTELEFDENLNVIVGPSDQGKSAIIRGIKWALFNEPSGDFFIREGESDCSVTIQFNDGIKIKRYKSKNKNLYCLYDSSGEEQIFEGFGKNVPKEIIDATNIRKVYLDGKQTNSINISDQLEGPFLLSEKTSTRANAIGRLVGVHIIDDAVGETLKDIRNLNLSRRNLTNQLDKLENNLKEYNYLEELKSTVKKLDEIKNEIKQLEDKSMKLKKISIEYNNIEKETKDLKNLSIKLENINTVESITNDLNMKVKTYNFIDNRRKYLFDINKNICYNENIVNSLENLHRVSELVKESEDKVIKKNRLEVVDSNCKLVKKNIKANYNILTELKNIDIVDKKISFIYDDSKKLIELISTKKKFDENNMRTIYGRNYLEKFSQINYVDKVFSVLEKKVLILSKLINFQNEKNITQSELNSTKKAIKKENKQIEYYLREYKRLLEQFEVCPLCFHKIDNETIEEIINNYN</sequence>
<dbReference type="GO" id="GO:0016887">
    <property type="term" value="F:ATP hydrolysis activity"/>
    <property type="evidence" value="ECO:0007669"/>
    <property type="project" value="InterPro"/>
</dbReference>
<dbReference type="InterPro" id="IPR027417">
    <property type="entry name" value="P-loop_NTPase"/>
</dbReference>
<dbReference type="PANTHER" id="PTHR32114:SF2">
    <property type="entry name" value="ABC TRANSPORTER ABCH.3"/>
    <property type="match status" value="1"/>
</dbReference>
<dbReference type="GO" id="GO:0006302">
    <property type="term" value="P:double-strand break repair"/>
    <property type="evidence" value="ECO:0007669"/>
    <property type="project" value="InterPro"/>
</dbReference>
<keyword evidence="7" id="KW-1185">Reference proteome</keyword>
<evidence type="ECO:0000313" key="6">
    <source>
        <dbReference type="EMBL" id="MCR2042710.1"/>
    </source>
</evidence>
<evidence type="ECO:0000313" key="7">
    <source>
        <dbReference type="Proteomes" id="UP001142078"/>
    </source>
</evidence>